<reference evidence="1 2" key="1">
    <citation type="journal article" date="2012" name="Environ. Microbiol.">
        <title>The genome of the ammonia-oxidizing Candidatus Nitrososphaera gargensis: insights into metabolic versatility and environmental adaptations.</title>
        <authorList>
            <person name="Spang A."/>
            <person name="Poehlein A."/>
            <person name="Offre P."/>
            <person name="Zumbragel S."/>
            <person name="Haider S."/>
            <person name="Rychlik N."/>
            <person name="Nowka B."/>
            <person name="Schmeisser C."/>
            <person name="Lebedeva E.V."/>
            <person name="Rattei T."/>
            <person name="Bohm C."/>
            <person name="Schmid M."/>
            <person name="Galushko A."/>
            <person name="Hatzenpichler R."/>
            <person name="Weinmaier T."/>
            <person name="Daniel R."/>
            <person name="Schleper C."/>
            <person name="Spieck E."/>
            <person name="Streit W."/>
            <person name="Wagner M."/>
        </authorList>
    </citation>
    <scope>NUCLEOTIDE SEQUENCE [LARGE SCALE GENOMIC DNA]</scope>
    <source>
        <strain evidence="2">Ga9.2</strain>
    </source>
</reference>
<name>K0ILA9_NITGG</name>
<accession>K0ILA9</accession>
<proteinExistence type="predicted"/>
<dbReference type="EMBL" id="CP002408">
    <property type="protein sequence ID" value="AFU60288.1"/>
    <property type="molecule type" value="Genomic_DNA"/>
</dbReference>
<dbReference type="BioCyc" id="CNIT1237085:G1324-3373-MONOMER"/>
<dbReference type="InParanoid" id="K0ILA9"/>
<organism evidence="1 2">
    <name type="scientific">Nitrososphaera gargensis (strain Ga9.2)</name>
    <dbReference type="NCBI Taxonomy" id="1237085"/>
    <lineage>
        <taxon>Archaea</taxon>
        <taxon>Nitrososphaerota</taxon>
        <taxon>Nitrososphaeria</taxon>
        <taxon>Nitrososphaerales</taxon>
        <taxon>Nitrososphaeraceae</taxon>
        <taxon>Nitrososphaera</taxon>
    </lineage>
</organism>
<gene>
    <name evidence="1" type="ordered locus">Ngar_c33730</name>
</gene>
<protein>
    <submittedName>
        <fullName evidence="1">Uncharacterized protein</fullName>
    </submittedName>
</protein>
<dbReference type="Proteomes" id="UP000008037">
    <property type="component" value="Chromosome"/>
</dbReference>
<dbReference type="HOGENOM" id="CLU_2821046_0_0_2"/>
<dbReference type="KEGG" id="nga:Ngar_c33730"/>
<evidence type="ECO:0000313" key="2">
    <source>
        <dbReference type="Proteomes" id="UP000008037"/>
    </source>
</evidence>
<sequence length="66" mass="7463">MLIALKAILYLMKSEPGMSRKEADDLLSLMGDDEEMRSRLAEVLKSELAGSSRRARAVRDVGRLRR</sequence>
<keyword evidence="2" id="KW-1185">Reference proteome</keyword>
<evidence type="ECO:0000313" key="1">
    <source>
        <dbReference type="EMBL" id="AFU60288.1"/>
    </source>
</evidence>
<dbReference type="AlphaFoldDB" id="K0ILA9"/>